<dbReference type="InterPro" id="IPR011050">
    <property type="entry name" value="Pectin_lyase_fold/virulence"/>
</dbReference>
<comment type="caution">
    <text evidence="5">The sequence shown here is derived from an EMBL/GenBank/DDBJ whole genome shotgun (WGS) entry which is preliminary data.</text>
</comment>
<gene>
    <name evidence="5" type="ORF">F7D25_15480</name>
</gene>
<dbReference type="PANTHER" id="PTHR43695:SF1">
    <property type="entry name" value="RHAMNOGALACTURONAN ACETYLESTERASE"/>
    <property type="match status" value="1"/>
</dbReference>
<protein>
    <submittedName>
        <fullName evidence="5">Rhamnogalacturonan acetylesterase</fullName>
    </submittedName>
</protein>
<evidence type="ECO:0000256" key="3">
    <source>
        <dbReference type="SAM" id="SignalP"/>
    </source>
</evidence>
<keyword evidence="3" id="KW-0732">Signal</keyword>
<dbReference type="Proteomes" id="UP000477980">
    <property type="component" value="Unassembled WGS sequence"/>
</dbReference>
<feature type="domain" description="SGNH hydrolase-type esterase" evidence="4">
    <location>
        <begin position="28"/>
        <end position="245"/>
    </location>
</feature>
<dbReference type="OrthoDB" id="9804686at2"/>
<comment type="similarity">
    <text evidence="1">Belongs to the 'GDSL' lipolytic enzyme family.</text>
</comment>
<dbReference type="InterPro" id="IPR036514">
    <property type="entry name" value="SGNH_hydro_sf"/>
</dbReference>
<dbReference type="Pfam" id="PF13472">
    <property type="entry name" value="Lipase_GDSL_2"/>
    <property type="match status" value="1"/>
</dbReference>
<dbReference type="SUPFAM" id="SSF52266">
    <property type="entry name" value="SGNH hydrolase"/>
    <property type="match status" value="1"/>
</dbReference>
<name>A0A6G1VQP2_9BACT</name>
<feature type="chain" id="PRO_5026116528" evidence="3">
    <location>
        <begin position="24"/>
        <end position="331"/>
    </location>
</feature>
<sequence>MKRIITFLSVFVLVLMMTSSSRKTTIFVIGDSTAAEKQWYKTSPERGWGMVLQGCFDDQIIVDNHAVNGRSSKSFLDEGRWQKVLDKMQPGDYVLIQFGHNDEKHFPDRYTEPGGTFDAHLAKYVNETRQKGGIPVLLNSVVRRCYYSEDLKNDNDEKLRDKQYDGKELINSDTLIDTHGAYVVAPRHVAKALNVPFVDATKITHDIETKMGIEGSRKLHMWFMPGENPQVPKGKKDNTHYNVYGAHVVANALADALAEQVPALKKHIRHYDYVVSAEGRGNFMTLQQAVDAVPAHQSATILVLGGKWKNPSHVAGKQIRYVLQFGASIEK</sequence>
<evidence type="ECO:0000256" key="1">
    <source>
        <dbReference type="ARBA" id="ARBA00008668"/>
    </source>
</evidence>
<dbReference type="InterPro" id="IPR037459">
    <property type="entry name" value="RhgT-like"/>
</dbReference>
<evidence type="ECO:0000259" key="4">
    <source>
        <dbReference type="Pfam" id="PF13472"/>
    </source>
</evidence>
<dbReference type="PANTHER" id="PTHR43695">
    <property type="entry name" value="PUTATIVE (AFU_ORTHOLOGUE AFUA_2G17250)-RELATED"/>
    <property type="match status" value="1"/>
</dbReference>
<dbReference type="EMBL" id="VZAH01000158">
    <property type="protein sequence ID" value="MQP15769.1"/>
    <property type="molecule type" value="Genomic_DNA"/>
</dbReference>
<dbReference type="CDD" id="cd01821">
    <property type="entry name" value="Rhamnogalacturan_acetylesterase_like"/>
    <property type="match status" value="1"/>
</dbReference>
<evidence type="ECO:0000256" key="2">
    <source>
        <dbReference type="ARBA" id="ARBA00022801"/>
    </source>
</evidence>
<evidence type="ECO:0000313" key="6">
    <source>
        <dbReference type="Proteomes" id="UP000477980"/>
    </source>
</evidence>
<feature type="signal peptide" evidence="3">
    <location>
        <begin position="1"/>
        <end position="23"/>
    </location>
</feature>
<proteinExistence type="inferred from homology"/>
<dbReference type="SUPFAM" id="SSF51126">
    <property type="entry name" value="Pectin lyase-like"/>
    <property type="match status" value="1"/>
</dbReference>
<dbReference type="GO" id="GO:0016788">
    <property type="term" value="F:hydrolase activity, acting on ester bonds"/>
    <property type="evidence" value="ECO:0007669"/>
    <property type="project" value="UniProtKB-ARBA"/>
</dbReference>
<dbReference type="Gene3D" id="3.40.50.1110">
    <property type="entry name" value="SGNH hydrolase"/>
    <property type="match status" value="1"/>
</dbReference>
<reference evidence="5 6" key="1">
    <citation type="submission" date="2019-09" db="EMBL/GenBank/DDBJ databases">
        <title>Distinct polysaccharide growth profiles of human intestinal Prevotella copri isolates.</title>
        <authorList>
            <person name="Fehlner-Peach H."/>
            <person name="Magnabosco C."/>
            <person name="Raghavan V."/>
            <person name="Scher J.U."/>
            <person name="Tett A."/>
            <person name="Cox L.M."/>
            <person name="Gottsegen C."/>
            <person name="Watters A."/>
            <person name="Wiltshire- Gordon J.D."/>
            <person name="Segata N."/>
            <person name="Bonneau R."/>
            <person name="Littman D.R."/>
        </authorList>
    </citation>
    <scope>NUCLEOTIDE SEQUENCE [LARGE SCALE GENOMIC DNA]</scope>
    <source>
        <strain evidence="6">iAA917</strain>
    </source>
</reference>
<dbReference type="RefSeq" id="WP_153090200.1">
    <property type="nucleotide sequence ID" value="NZ_VZAH01000158.1"/>
</dbReference>
<keyword evidence="2" id="KW-0378">Hydrolase</keyword>
<dbReference type="AlphaFoldDB" id="A0A6G1VQP2"/>
<organism evidence="5 6">
    <name type="scientific">Segatella copri</name>
    <dbReference type="NCBI Taxonomy" id="165179"/>
    <lineage>
        <taxon>Bacteria</taxon>
        <taxon>Pseudomonadati</taxon>
        <taxon>Bacteroidota</taxon>
        <taxon>Bacteroidia</taxon>
        <taxon>Bacteroidales</taxon>
        <taxon>Prevotellaceae</taxon>
        <taxon>Segatella</taxon>
    </lineage>
</organism>
<accession>A0A6G1VQP2</accession>
<dbReference type="InterPro" id="IPR013830">
    <property type="entry name" value="SGNH_hydro"/>
</dbReference>
<evidence type="ECO:0000313" key="5">
    <source>
        <dbReference type="EMBL" id="MQP15769.1"/>
    </source>
</evidence>